<evidence type="ECO:0000313" key="4">
    <source>
        <dbReference type="Proteomes" id="UP000664521"/>
    </source>
</evidence>
<dbReference type="InterPro" id="IPR029058">
    <property type="entry name" value="AB_hydrolase_fold"/>
</dbReference>
<proteinExistence type="predicted"/>
<keyword evidence="1" id="KW-0732">Signal</keyword>
<keyword evidence="4" id="KW-1185">Reference proteome</keyword>
<dbReference type="InterPro" id="IPR000073">
    <property type="entry name" value="AB_hydrolase_1"/>
</dbReference>
<accession>A0A8H3FYQ0</accession>
<dbReference type="Proteomes" id="UP000664521">
    <property type="component" value="Unassembled WGS sequence"/>
</dbReference>
<organism evidence="3 4">
    <name type="scientific">Heterodermia speciosa</name>
    <dbReference type="NCBI Taxonomy" id="116794"/>
    <lineage>
        <taxon>Eukaryota</taxon>
        <taxon>Fungi</taxon>
        <taxon>Dikarya</taxon>
        <taxon>Ascomycota</taxon>
        <taxon>Pezizomycotina</taxon>
        <taxon>Lecanoromycetes</taxon>
        <taxon>OSLEUM clade</taxon>
        <taxon>Lecanoromycetidae</taxon>
        <taxon>Caliciales</taxon>
        <taxon>Physciaceae</taxon>
        <taxon>Heterodermia</taxon>
    </lineage>
</organism>
<dbReference type="OrthoDB" id="190201at2759"/>
<dbReference type="Pfam" id="PF12697">
    <property type="entry name" value="Abhydrolase_6"/>
    <property type="match status" value="1"/>
</dbReference>
<feature type="domain" description="AB hydrolase-1" evidence="2">
    <location>
        <begin position="98"/>
        <end position="410"/>
    </location>
</feature>
<dbReference type="EMBL" id="CAJPDS010000066">
    <property type="protein sequence ID" value="CAF9933106.1"/>
    <property type="molecule type" value="Genomic_DNA"/>
</dbReference>
<evidence type="ECO:0000259" key="2">
    <source>
        <dbReference type="Pfam" id="PF12697"/>
    </source>
</evidence>
<dbReference type="AlphaFoldDB" id="A0A8H3FYQ0"/>
<feature type="signal peptide" evidence="1">
    <location>
        <begin position="1"/>
        <end position="18"/>
    </location>
</feature>
<sequence length="433" mass="46242">MLSLPIATLAVLAMTAAAKKCLNVTVPVDIAARTAVFDLPVPQSNADATAFVSNLTQQGRNFTDLVLTGYQNTAGKYQISTQYCVPSVNNVSHPTLQILTHGIGFDKTYWDNAYNNFNYSYVDVATDQYKYSTLSYDRLGIGNSSHGEPLNEIQSYLEVAALAKLTLMLRNGSFPGVPTAFRTITHVGHSFGSAQTYSLVNTYPNISDGIVLTGFSMNGSFIPYFEAGADFIQANLNQPFRFGNASFAVGDAILASVSTALNISTTSVAATNIINNYGLTDFVAGLPTRQRVPYVNGYLANSNANSNQYLFFEPGFFDPQLAFAGEATKQPVAVGELLTLGSAPMVNNYAGPVLVITGSSDLPFCGGDCFATGDPTLPSIPAAVAASFPRVRAEDFTAYIQPNTGHGLNFHYNQTGAYRVINDFLGSKGLAPS</sequence>
<feature type="chain" id="PRO_5034401076" description="AB hydrolase-1 domain-containing protein" evidence="1">
    <location>
        <begin position="19"/>
        <end position="433"/>
    </location>
</feature>
<evidence type="ECO:0000313" key="3">
    <source>
        <dbReference type="EMBL" id="CAF9933106.1"/>
    </source>
</evidence>
<dbReference type="SUPFAM" id="SSF53474">
    <property type="entry name" value="alpha/beta-Hydrolases"/>
    <property type="match status" value="1"/>
</dbReference>
<gene>
    <name evidence="3" type="ORF">HETSPECPRED_008537</name>
</gene>
<evidence type="ECO:0000256" key="1">
    <source>
        <dbReference type="SAM" id="SignalP"/>
    </source>
</evidence>
<comment type="caution">
    <text evidence="3">The sequence shown here is derived from an EMBL/GenBank/DDBJ whole genome shotgun (WGS) entry which is preliminary data.</text>
</comment>
<name>A0A8H3FYQ0_9LECA</name>
<protein>
    <recommendedName>
        <fullName evidence="2">AB hydrolase-1 domain-containing protein</fullName>
    </recommendedName>
</protein>
<dbReference type="Gene3D" id="3.40.50.1820">
    <property type="entry name" value="alpha/beta hydrolase"/>
    <property type="match status" value="1"/>
</dbReference>
<reference evidence="3" key="1">
    <citation type="submission" date="2021-03" db="EMBL/GenBank/DDBJ databases">
        <authorList>
            <person name="Tagirdzhanova G."/>
        </authorList>
    </citation>
    <scope>NUCLEOTIDE SEQUENCE</scope>
</reference>